<organism evidence="1 2">
    <name type="scientific">Sphaerobolus stellatus (strain SS14)</name>
    <dbReference type="NCBI Taxonomy" id="990650"/>
    <lineage>
        <taxon>Eukaryota</taxon>
        <taxon>Fungi</taxon>
        <taxon>Dikarya</taxon>
        <taxon>Basidiomycota</taxon>
        <taxon>Agaricomycotina</taxon>
        <taxon>Agaricomycetes</taxon>
        <taxon>Phallomycetidae</taxon>
        <taxon>Geastrales</taxon>
        <taxon>Sphaerobolaceae</taxon>
        <taxon>Sphaerobolus</taxon>
    </lineage>
</organism>
<dbReference type="AlphaFoldDB" id="A0A0C9VG13"/>
<dbReference type="Proteomes" id="UP000054279">
    <property type="component" value="Unassembled WGS sequence"/>
</dbReference>
<reference evidence="1 2" key="1">
    <citation type="submission" date="2014-06" db="EMBL/GenBank/DDBJ databases">
        <title>Evolutionary Origins and Diversification of the Mycorrhizal Mutualists.</title>
        <authorList>
            <consortium name="DOE Joint Genome Institute"/>
            <consortium name="Mycorrhizal Genomics Consortium"/>
            <person name="Kohler A."/>
            <person name="Kuo A."/>
            <person name="Nagy L.G."/>
            <person name="Floudas D."/>
            <person name="Copeland A."/>
            <person name="Barry K.W."/>
            <person name="Cichocki N."/>
            <person name="Veneault-Fourrey C."/>
            <person name="LaButti K."/>
            <person name="Lindquist E.A."/>
            <person name="Lipzen A."/>
            <person name="Lundell T."/>
            <person name="Morin E."/>
            <person name="Murat C."/>
            <person name="Riley R."/>
            <person name="Ohm R."/>
            <person name="Sun H."/>
            <person name="Tunlid A."/>
            <person name="Henrissat B."/>
            <person name="Grigoriev I.V."/>
            <person name="Hibbett D.S."/>
            <person name="Martin F."/>
        </authorList>
    </citation>
    <scope>NUCLEOTIDE SEQUENCE [LARGE SCALE GENOMIC DNA]</scope>
    <source>
        <strain evidence="1 2">SS14</strain>
    </source>
</reference>
<keyword evidence="2" id="KW-1185">Reference proteome</keyword>
<evidence type="ECO:0000313" key="2">
    <source>
        <dbReference type="Proteomes" id="UP000054279"/>
    </source>
</evidence>
<gene>
    <name evidence="1" type="ORF">M422DRAFT_51025</name>
</gene>
<protein>
    <submittedName>
        <fullName evidence="1">Uncharacterized protein</fullName>
    </submittedName>
</protein>
<evidence type="ECO:0000313" key="1">
    <source>
        <dbReference type="EMBL" id="KIJ36545.1"/>
    </source>
</evidence>
<dbReference type="HOGENOM" id="CLU_1918409_0_0_1"/>
<accession>A0A0C9VG13</accession>
<sequence length="132" mass="14702">MEFQLQSRGSLALLFLYSSLPRPAMQGLSMIRFSVYIGFFVDGNIKIAVPDRTFQTVETLDFGTSPALKKNSYNVAHSLSNLCPIDENSYTCSVSVCGLVYWDDVFEQSLSKKKNVTASSSSDTWDVVSEYV</sequence>
<proteinExistence type="predicted"/>
<name>A0A0C9VG13_SPHS4</name>
<dbReference type="EMBL" id="KN837177">
    <property type="protein sequence ID" value="KIJ36545.1"/>
    <property type="molecule type" value="Genomic_DNA"/>
</dbReference>